<organism evidence="6">
    <name type="scientific">Lepeophtheirus salmonis</name>
    <name type="common">Salmon louse</name>
    <name type="synonym">Caligus salmonis</name>
    <dbReference type="NCBI Taxonomy" id="72036"/>
    <lineage>
        <taxon>Eukaryota</taxon>
        <taxon>Metazoa</taxon>
        <taxon>Ecdysozoa</taxon>
        <taxon>Arthropoda</taxon>
        <taxon>Crustacea</taxon>
        <taxon>Multicrustacea</taxon>
        <taxon>Hexanauplia</taxon>
        <taxon>Copepoda</taxon>
        <taxon>Siphonostomatoida</taxon>
        <taxon>Caligidae</taxon>
        <taxon>Lepeophtheirus</taxon>
    </lineage>
</organism>
<proteinExistence type="evidence at transcript level"/>
<dbReference type="EMBL" id="BT121820">
    <property type="protein sequence ID" value="ADD38750.1"/>
    <property type="molecule type" value="mRNA"/>
</dbReference>
<dbReference type="OrthoDB" id="201635at2759"/>
<dbReference type="GO" id="GO:0006457">
    <property type="term" value="P:protein folding"/>
    <property type="evidence" value="ECO:0007669"/>
    <property type="project" value="InterPro"/>
</dbReference>
<dbReference type="EMBL" id="BT077927">
    <property type="protein sequence ID" value="ACO12351.1"/>
    <property type="molecule type" value="mRNA"/>
</dbReference>
<sequence length="201" mass="22559">MATVIPSLLQRSGRLCGGRSSLLRSSLALRFNTSDSKDVEEATESPEIFKLREEIEELRGKNVDLLDKYRRSIAENENMRQRLTKQINDAKIFGIQSFCKDLLDVSDVLSKAVETLPEDASKDIRDGIKLTESQLLQVFTRHGLVKENPLNEKFDPNKHEAAFQIPAPKGVEDNIVLDVQKVGFILQGRTIRPAVVGVSKK</sequence>
<dbReference type="FunFam" id="2.30.22.10:FF:000002">
    <property type="entry name" value="GrpE protein homolog"/>
    <property type="match status" value="1"/>
</dbReference>
<dbReference type="CDD" id="cd00446">
    <property type="entry name" value="GrpE"/>
    <property type="match status" value="1"/>
</dbReference>
<dbReference type="GO" id="GO:0051082">
    <property type="term" value="F:unfolded protein binding"/>
    <property type="evidence" value="ECO:0007669"/>
    <property type="project" value="TreeGrafter"/>
</dbReference>
<reference evidence="7" key="2">
    <citation type="submission" date="2010-03" db="EMBL/GenBank/DDBJ databases">
        <title>Atlantic Lepeophtheirus salmonis ESTs and full-length cDNAs.</title>
        <authorList>
            <person name="Yasuike M."/>
            <person name="von Schalburg K."/>
            <person name="Cooper G."/>
            <person name="Leong J."/>
            <person name="Nilsen F."/>
            <person name="Jones S.R.M."/>
            <person name="Koop B.F."/>
        </authorList>
    </citation>
    <scope>NUCLEOTIDE SEQUENCE</scope>
    <source>
        <strain evidence="7">Atlantic form</strain>
        <tissue evidence="7">Mixed tissue</tissue>
    </source>
</reference>
<dbReference type="GO" id="GO:0051087">
    <property type="term" value="F:protein-folding chaperone binding"/>
    <property type="evidence" value="ECO:0007669"/>
    <property type="project" value="InterPro"/>
</dbReference>
<protein>
    <submittedName>
        <fullName evidence="6">GrpE protein homolog, mitochondrial</fullName>
    </submittedName>
</protein>
<dbReference type="InterPro" id="IPR013805">
    <property type="entry name" value="GrpE_CC"/>
</dbReference>
<dbReference type="AlphaFoldDB" id="C1BTJ8"/>
<dbReference type="InterPro" id="IPR000740">
    <property type="entry name" value="GrpE"/>
</dbReference>
<name>C1BTJ8_LEPSM</name>
<gene>
    <name evidence="6" type="primary">GRPE</name>
</gene>
<dbReference type="PANTHER" id="PTHR21237:SF23">
    <property type="entry name" value="GRPE PROTEIN HOMOLOG, MITOCHONDRIAL"/>
    <property type="match status" value="1"/>
</dbReference>
<evidence type="ECO:0000256" key="1">
    <source>
        <dbReference type="ARBA" id="ARBA00004305"/>
    </source>
</evidence>
<reference evidence="6" key="1">
    <citation type="submission" date="2009-06" db="EMBL/GenBank/DDBJ databases">
        <title>Lepeophtheirus salmonis ESTs and full-length cDNAs.</title>
        <authorList>
            <person name="Yasuike M."/>
            <person name="von Schalburg K."/>
            <person name="Cooper G."/>
            <person name="Leong J."/>
            <person name="Jones S.R.M."/>
            <person name="Koop B.F."/>
        </authorList>
    </citation>
    <scope>NUCLEOTIDE SEQUENCE</scope>
    <source>
        <strain evidence="6">Pacific form</strain>
        <tissue evidence="6">Whole</tissue>
    </source>
</reference>
<evidence type="ECO:0000256" key="3">
    <source>
        <dbReference type="ARBA" id="ARBA00023186"/>
    </source>
</evidence>
<dbReference type="HAMAP" id="MF_01151">
    <property type="entry name" value="GrpE"/>
    <property type="match status" value="1"/>
</dbReference>
<dbReference type="SUPFAM" id="SSF51064">
    <property type="entry name" value="Head domain of nucleotide exchange factor GrpE"/>
    <property type="match status" value="1"/>
</dbReference>
<dbReference type="Gene3D" id="2.30.22.10">
    <property type="entry name" value="Head domain of nucleotide exchange factor GrpE"/>
    <property type="match status" value="1"/>
</dbReference>
<feature type="coiled-coil region" evidence="5">
    <location>
        <begin position="48"/>
        <end position="86"/>
    </location>
</feature>
<evidence type="ECO:0000313" key="6">
    <source>
        <dbReference type="EMBL" id="ACO12351.1"/>
    </source>
</evidence>
<dbReference type="GO" id="GO:0030150">
    <property type="term" value="P:protein import into mitochondrial matrix"/>
    <property type="evidence" value="ECO:0007669"/>
    <property type="project" value="TreeGrafter"/>
</dbReference>
<dbReference type="SUPFAM" id="SSF58014">
    <property type="entry name" value="Coiled-coil domain of nucleotide exchange factor GrpE"/>
    <property type="match status" value="1"/>
</dbReference>
<accession>C1BTJ8</accession>
<comment type="subcellular location">
    <subcellularLocation>
        <location evidence="1">Mitochondrion matrix</location>
    </subcellularLocation>
</comment>
<dbReference type="InterPro" id="IPR009012">
    <property type="entry name" value="GrpE_head"/>
</dbReference>
<keyword evidence="3" id="KW-0143">Chaperone</keyword>
<evidence type="ECO:0000256" key="5">
    <source>
        <dbReference type="SAM" id="Coils"/>
    </source>
</evidence>
<dbReference type="GO" id="GO:0042803">
    <property type="term" value="F:protein homodimerization activity"/>
    <property type="evidence" value="ECO:0007669"/>
    <property type="project" value="InterPro"/>
</dbReference>
<evidence type="ECO:0000313" key="7">
    <source>
        <dbReference type="EMBL" id="ADD38750.1"/>
    </source>
</evidence>
<dbReference type="GO" id="GO:0001405">
    <property type="term" value="C:PAM complex, Tim23 associated import motor"/>
    <property type="evidence" value="ECO:0007669"/>
    <property type="project" value="TreeGrafter"/>
</dbReference>
<evidence type="ECO:0000256" key="4">
    <source>
        <dbReference type="RuleBase" id="RU004478"/>
    </source>
</evidence>
<dbReference type="PANTHER" id="PTHR21237">
    <property type="entry name" value="GRPE PROTEIN"/>
    <property type="match status" value="1"/>
</dbReference>
<dbReference type="Pfam" id="PF01025">
    <property type="entry name" value="GrpE"/>
    <property type="match status" value="1"/>
</dbReference>
<dbReference type="Gene3D" id="3.90.20.20">
    <property type="match status" value="1"/>
</dbReference>
<comment type="similarity">
    <text evidence="2 4">Belongs to the GrpE family.</text>
</comment>
<keyword evidence="5" id="KW-0175">Coiled coil</keyword>
<dbReference type="GO" id="GO:0000774">
    <property type="term" value="F:adenyl-nucleotide exchange factor activity"/>
    <property type="evidence" value="ECO:0007669"/>
    <property type="project" value="InterPro"/>
</dbReference>
<evidence type="ECO:0000256" key="2">
    <source>
        <dbReference type="ARBA" id="ARBA00009054"/>
    </source>
</evidence>
<dbReference type="PRINTS" id="PR00773">
    <property type="entry name" value="GRPEPROTEIN"/>
</dbReference>